<organism evidence="2 3">
    <name type="scientific">Celerinatantimonas yamalensis</name>
    <dbReference type="NCBI Taxonomy" id="559956"/>
    <lineage>
        <taxon>Bacteria</taxon>
        <taxon>Pseudomonadati</taxon>
        <taxon>Pseudomonadota</taxon>
        <taxon>Gammaproteobacteria</taxon>
        <taxon>Celerinatantimonadaceae</taxon>
        <taxon>Celerinatantimonas</taxon>
    </lineage>
</organism>
<keyword evidence="1" id="KW-0472">Membrane</keyword>
<feature type="transmembrane region" description="Helical" evidence="1">
    <location>
        <begin position="30"/>
        <end position="56"/>
    </location>
</feature>
<feature type="transmembrane region" description="Helical" evidence="1">
    <location>
        <begin position="214"/>
        <end position="233"/>
    </location>
</feature>
<name>A0ABW9G802_9GAMM</name>
<accession>A0ABW9G802</accession>
<dbReference type="EMBL" id="JBEQCT010000004">
    <property type="protein sequence ID" value="MFM2485365.1"/>
    <property type="molecule type" value="Genomic_DNA"/>
</dbReference>
<evidence type="ECO:0000313" key="2">
    <source>
        <dbReference type="EMBL" id="MFM2485365.1"/>
    </source>
</evidence>
<feature type="transmembrane region" description="Helical" evidence="1">
    <location>
        <begin position="442"/>
        <end position="460"/>
    </location>
</feature>
<dbReference type="InterPro" id="IPR004697">
    <property type="entry name" value="AbgT"/>
</dbReference>
<feature type="transmembrane region" description="Helical" evidence="1">
    <location>
        <begin position="472"/>
        <end position="496"/>
    </location>
</feature>
<keyword evidence="3" id="KW-1185">Reference proteome</keyword>
<dbReference type="RefSeq" id="WP_408623597.1">
    <property type="nucleotide sequence ID" value="NZ_JBEQCT010000004.1"/>
</dbReference>
<feature type="transmembrane region" description="Helical" evidence="1">
    <location>
        <begin position="381"/>
        <end position="402"/>
    </location>
</feature>
<feature type="transmembrane region" description="Helical" evidence="1">
    <location>
        <begin position="164"/>
        <end position="184"/>
    </location>
</feature>
<feature type="transmembrane region" description="Helical" evidence="1">
    <location>
        <begin position="414"/>
        <end position="436"/>
    </location>
</feature>
<proteinExistence type="predicted"/>
<evidence type="ECO:0000256" key="1">
    <source>
        <dbReference type="SAM" id="Phobius"/>
    </source>
</evidence>
<keyword evidence="1" id="KW-0812">Transmembrane</keyword>
<sequence>MENLNELKSQRSLRILNAIERIGNRLPDPMMLFLSLAVMVILASVIAAHFGATVVYPASGKLLHIRSLLSDEGVVFILTHMLKNFTGFAPLGLVLGMMLGVGVAEQVGLLEALVKRTILNAPAWLITAAVAFSGIMMNIASDAAMIVLPPLAAMVFLSVGRHPIAGLMCGFASAGAGFTANLIIAGTDALLSGISTEAAKAVDPTMVVTPVDNWYFNIISVFMLTLISVWVTVKIVEPRLGHYKGEHMPDQTPLSDLEKRGLRNAGITAFVYLAGLVTWIMWPNSPLTNAHGGLIPSPFLKGIIPLILCFFIAVGIAYGKTIGVITSAKDVAKQMSTSIQGMSSYIVLIFFAAQFIAYFNWSHLGTWIAVHGADYLKSVHMTGLGILIGYIILTSLLNFLIVSGSAKWALEAPVFIPLFMQLGYSPAFVQVAYRIADSSTNIITPLNPYFVVILSFMKRYDKAAGIGTMISLLMPYTICFLAAWVVLFCLFFFTGLPIGPGVYPMLAH</sequence>
<dbReference type="PANTHER" id="PTHR30282:SF0">
    <property type="entry name" value="P-AMINOBENZOYL-GLUTAMATE TRANSPORT PROTEIN"/>
    <property type="match status" value="1"/>
</dbReference>
<feature type="transmembrane region" description="Helical" evidence="1">
    <location>
        <begin position="342"/>
        <end position="361"/>
    </location>
</feature>
<reference evidence="2 3" key="1">
    <citation type="journal article" date="2013" name="Int. J. Syst. Evol. Microbiol.">
        <title>Celerinatantimonas yamalensis sp. nov., a cold-adapted diazotrophic bacterium from a cold permafrost brine.</title>
        <authorList>
            <person name="Shcherbakova V."/>
            <person name="Chuvilskaya N."/>
            <person name="Rivkina E."/>
            <person name="Demidov N."/>
            <person name="Uchaeva V."/>
            <person name="Suetin S."/>
            <person name="Suzina N."/>
            <person name="Gilichinsky D."/>
        </authorList>
    </citation>
    <scope>NUCLEOTIDE SEQUENCE [LARGE SCALE GENOMIC DNA]</scope>
    <source>
        <strain evidence="2 3">C7</strain>
    </source>
</reference>
<gene>
    <name evidence="2" type="ORF">ABUE30_09870</name>
</gene>
<dbReference type="Pfam" id="PF03806">
    <property type="entry name" value="ABG_transport"/>
    <property type="match status" value="1"/>
</dbReference>
<evidence type="ECO:0000313" key="3">
    <source>
        <dbReference type="Proteomes" id="UP001629953"/>
    </source>
</evidence>
<feature type="transmembrane region" description="Helical" evidence="1">
    <location>
        <begin position="124"/>
        <end position="157"/>
    </location>
</feature>
<feature type="transmembrane region" description="Helical" evidence="1">
    <location>
        <begin position="265"/>
        <end position="282"/>
    </location>
</feature>
<feature type="transmembrane region" description="Helical" evidence="1">
    <location>
        <begin position="85"/>
        <end position="104"/>
    </location>
</feature>
<dbReference type="PANTHER" id="PTHR30282">
    <property type="entry name" value="P-AMINOBENZOYL GLUTAMATE TRANSPORTER"/>
    <property type="match status" value="1"/>
</dbReference>
<comment type="caution">
    <text evidence="2">The sequence shown here is derived from an EMBL/GenBank/DDBJ whole genome shotgun (WGS) entry which is preliminary data.</text>
</comment>
<feature type="transmembrane region" description="Helical" evidence="1">
    <location>
        <begin position="302"/>
        <end position="321"/>
    </location>
</feature>
<dbReference type="Proteomes" id="UP001629953">
    <property type="component" value="Unassembled WGS sequence"/>
</dbReference>
<keyword evidence="1" id="KW-1133">Transmembrane helix</keyword>
<protein>
    <submittedName>
        <fullName evidence="2">AbgT family transporter</fullName>
    </submittedName>
</protein>